<comment type="caution">
    <text evidence="1">The sequence shown here is derived from an EMBL/GenBank/DDBJ whole genome shotgun (WGS) entry which is preliminary data.</text>
</comment>
<dbReference type="Pfam" id="PF13730">
    <property type="entry name" value="HTH_36"/>
    <property type="match status" value="1"/>
</dbReference>
<dbReference type="AlphaFoldDB" id="A0A6G4DCM8"/>
<gene>
    <name evidence="1" type="ORF">FCV13_11880</name>
    <name evidence="2" type="ORF">FDF67_13085</name>
</gene>
<reference evidence="1" key="1">
    <citation type="submission" date="2019-04" db="EMBL/GenBank/DDBJ databases">
        <title>Genome sequencing of Clostridium botulinum Groups I-IV and Clostridium butyricum.</title>
        <authorList>
            <person name="Brunt J."/>
            <person name="Van Vliet A.H.M."/>
            <person name="Stringer S.C."/>
            <person name="Carter A.T."/>
            <person name="Peck M.W."/>
        </authorList>
    </citation>
    <scope>NUCLEOTIDE SEQUENCE</scope>
    <source>
        <strain evidence="2">7221C</strain>
        <strain evidence="1">Colworth BL165</strain>
    </source>
</reference>
<dbReference type="SUPFAM" id="SSF46785">
    <property type="entry name" value="Winged helix' DNA-binding domain"/>
    <property type="match status" value="1"/>
</dbReference>
<dbReference type="Proteomes" id="UP000785180">
    <property type="component" value="Unassembled WGS sequence"/>
</dbReference>
<dbReference type="InterPro" id="IPR036390">
    <property type="entry name" value="WH_DNA-bd_sf"/>
</dbReference>
<dbReference type="InterPro" id="IPR036388">
    <property type="entry name" value="WH-like_DNA-bd_sf"/>
</dbReference>
<proteinExistence type="predicted"/>
<dbReference type="EMBL" id="SWNS01000030">
    <property type="protein sequence ID" value="NFD88678.1"/>
    <property type="molecule type" value="Genomic_DNA"/>
</dbReference>
<sequence>MDNELMEMKALAESGLVGAYKKSYFVMAENSFIRNPKYNVYQKMVYLCLQSYAGIVGSCYPSKNTIAKDLNMSVRMVYNVLKQLEELGAIIIVNQIAENNRKKSNLYILCDVNKDTGDFIPESIEKFKELAEKPVKIKGK</sequence>
<name>A0A6G4DCM8_CLOBO</name>
<protein>
    <submittedName>
        <fullName evidence="1">HTH domain-containing protein</fullName>
    </submittedName>
</protein>
<evidence type="ECO:0000313" key="2">
    <source>
        <dbReference type="EMBL" id="NFU61071.1"/>
    </source>
</evidence>
<evidence type="ECO:0000313" key="1">
    <source>
        <dbReference type="EMBL" id="NFD88678.1"/>
    </source>
</evidence>
<organism evidence="1">
    <name type="scientific">Clostridium botulinum</name>
    <dbReference type="NCBI Taxonomy" id="1491"/>
    <lineage>
        <taxon>Bacteria</taxon>
        <taxon>Bacillati</taxon>
        <taxon>Bacillota</taxon>
        <taxon>Clostridia</taxon>
        <taxon>Eubacteriales</taxon>
        <taxon>Clostridiaceae</taxon>
        <taxon>Clostridium</taxon>
    </lineage>
</organism>
<dbReference type="EMBL" id="SXDK01000039">
    <property type="protein sequence ID" value="NFU61071.1"/>
    <property type="molecule type" value="Genomic_DNA"/>
</dbReference>
<accession>A0A6G4DCM8</accession>
<dbReference type="Gene3D" id="1.10.10.10">
    <property type="entry name" value="Winged helix-like DNA-binding domain superfamily/Winged helix DNA-binding domain"/>
    <property type="match status" value="1"/>
</dbReference>